<accession>A0A9X0CKL7</accession>
<keyword evidence="2" id="KW-1185">Reference proteome</keyword>
<sequence length="99" mass="11384">MRILCLKCHKFFALTTRPMGYTCLCQNNTLINSTLVVKNTQSNNLLTNALFNKFNSMKTIQHNLNLLKFFLRVIKSFSCLARGDESRRKLLSNSHLSNS</sequence>
<evidence type="ECO:0000313" key="2">
    <source>
        <dbReference type="Proteomes" id="UP001163046"/>
    </source>
</evidence>
<proteinExistence type="predicted"/>
<reference evidence="1" key="1">
    <citation type="submission" date="2023-01" db="EMBL/GenBank/DDBJ databases">
        <title>Genome assembly of the deep-sea coral Lophelia pertusa.</title>
        <authorList>
            <person name="Herrera S."/>
            <person name="Cordes E."/>
        </authorList>
    </citation>
    <scope>NUCLEOTIDE SEQUENCE</scope>
    <source>
        <strain evidence="1">USNM1676648</strain>
        <tissue evidence="1">Polyp</tissue>
    </source>
</reference>
<dbReference type="EMBL" id="MU827323">
    <property type="protein sequence ID" value="KAJ7356196.1"/>
    <property type="molecule type" value="Genomic_DNA"/>
</dbReference>
<dbReference type="AlphaFoldDB" id="A0A9X0CKL7"/>
<evidence type="ECO:0000313" key="1">
    <source>
        <dbReference type="EMBL" id="KAJ7356196.1"/>
    </source>
</evidence>
<comment type="caution">
    <text evidence="1">The sequence shown here is derived from an EMBL/GenBank/DDBJ whole genome shotgun (WGS) entry which is preliminary data.</text>
</comment>
<organism evidence="1 2">
    <name type="scientific">Desmophyllum pertusum</name>
    <dbReference type="NCBI Taxonomy" id="174260"/>
    <lineage>
        <taxon>Eukaryota</taxon>
        <taxon>Metazoa</taxon>
        <taxon>Cnidaria</taxon>
        <taxon>Anthozoa</taxon>
        <taxon>Hexacorallia</taxon>
        <taxon>Scleractinia</taxon>
        <taxon>Caryophylliina</taxon>
        <taxon>Caryophylliidae</taxon>
        <taxon>Desmophyllum</taxon>
    </lineage>
</organism>
<dbReference type="Proteomes" id="UP001163046">
    <property type="component" value="Unassembled WGS sequence"/>
</dbReference>
<gene>
    <name evidence="1" type="ORF">OS493_025947</name>
</gene>
<name>A0A9X0CKL7_9CNID</name>
<protein>
    <submittedName>
        <fullName evidence="1">Uncharacterized protein</fullName>
    </submittedName>
</protein>